<dbReference type="InterPro" id="IPR055558">
    <property type="entry name" value="DUF7134"/>
</dbReference>
<feature type="domain" description="Signal transduction histidine kinase subgroup 3 dimerisation and phosphoacceptor" evidence="10">
    <location>
        <begin position="199"/>
        <end position="264"/>
    </location>
</feature>
<evidence type="ECO:0000256" key="6">
    <source>
        <dbReference type="ARBA" id="ARBA00022777"/>
    </source>
</evidence>
<evidence type="ECO:0000313" key="13">
    <source>
        <dbReference type="Proteomes" id="UP000475214"/>
    </source>
</evidence>
<dbReference type="GO" id="GO:0005524">
    <property type="term" value="F:ATP binding"/>
    <property type="evidence" value="ECO:0007669"/>
    <property type="project" value="UniProtKB-KW"/>
</dbReference>
<evidence type="ECO:0000313" key="12">
    <source>
        <dbReference type="EMBL" id="NEE04625.1"/>
    </source>
</evidence>
<evidence type="ECO:0000256" key="3">
    <source>
        <dbReference type="ARBA" id="ARBA00022553"/>
    </source>
</evidence>
<dbReference type="AlphaFoldDB" id="A0A6L9SGW0"/>
<dbReference type="SUPFAM" id="SSF55874">
    <property type="entry name" value="ATPase domain of HSP90 chaperone/DNA topoisomerase II/histidine kinase"/>
    <property type="match status" value="1"/>
</dbReference>
<keyword evidence="8" id="KW-0902">Two-component regulatory system</keyword>
<comment type="catalytic activity">
    <reaction evidence="1">
        <text>ATP + protein L-histidine = ADP + protein N-phospho-L-histidine.</text>
        <dbReference type="EC" id="2.7.13.3"/>
    </reaction>
</comment>
<evidence type="ECO:0000256" key="1">
    <source>
        <dbReference type="ARBA" id="ARBA00000085"/>
    </source>
</evidence>
<dbReference type="GO" id="GO:0000155">
    <property type="term" value="F:phosphorelay sensor kinase activity"/>
    <property type="evidence" value="ECO:0007669"/>
    <property type="project" value="InterPro"/>
</dbReference>
<keyword evidence="5" id="KW-0547">Nucleotide-binding</keyword>
<evidence type="ECO:0000259" key="11">
    <source>
        <dbReference type="Pfam" id="PF23539"/>
    </source>
</evidence>
<dbReference type="GO" id="GO:0046983">
    <property type="term" value="F:protein dimerization activity"/>
    <property type="evidence" value="ECO:0007669"/>
    <property type="project" value="InterPro"/>
</dbReference>
<dbReference type="PANTHER" id="PTHR24421">
    <property type="entry name" value="NITRATE/NITRITE SENSOR PROTEIN NARX-RELATED"/>
    <property type="match status" value="1"/>
</dbReference>
<keyword evidence="9" id="KW-1133">Transmembrane helix</keyword>
<dbReference type="RefSeq" id="WP_163745194.1">
    <property type="nucleotide sequence ID" value="NZ_JAAGOA010000038.1"/>
</dbReference>
<evidence type="ECO:0000256" key="4">
    <source>
        <dbReference type="ARBA" id="ARBA00022679"/>
    </source>
</evidence>
<dbReference type="Pfam" id="PF07730">
    <property type="entry name" value="HisKA_3"/>
    <property type="match status" value="1"/>
</dbReference>
<evidence type="ECO:0000256" key="2">
    <source>
        <dbReference type="ARBA" id="ARBA00012438"/>
    </source>
</evidence>
<keyword evidence="3" id="KW-0597">Phosphoprotein</keyword>
<protein>
    <recommendedName>
        <fullName evidence="2">histidine kinase</fullName>
        <ecNumber evidence="2">2.7.13.3</ecNumber>
    </recommendedName>
</protein>
<keyword evidence="9" id="KW-0472">Membrane</keyword>
<keyword evidence="6 12" id="KW-0418">Kinase</keyword>
<feature type="transmembrane region" description="Helical" evidence="9">
    <location>
        <begin position="144"/>
        <end position="166"/>
    </location>
</feature>
<dbReference type="PANTHER" id="PTHR24421:SF10">
    <property type="entry name" value="NITRATE_NITRITE SENSOR PROTEIN NARQ"/>
    <property type="match status" value="1"/>
</dbReference>
<dbReference type="InterPro" id="IPR011712">
    <property type="entry name" value="Sig_transdc_His_kin_sub3_dim/P"/>
</dbReference>
<feature type="transmembrane region" description="Helical" evidence="9">
    <location>
        <begin position="85"/>
        <end position="111"/>
    </location>
</feature>
<dbReference type="InterPro" id="IPR036890">
    <property type="entry name" value="HATPase_C_sf"/>
</dbReference>
<dbReference type="GO" id="GO:0016020">
    <property type="term" value="C:membrane"/>
    <property type="evidence" value="ECO:0007669"/>
    <property type="project" value="InterPro"/>
</dbReference>
<evidence type="ECO:0000259" key="10">
    <source>
        <dbReference type="Pfam" id="PF07730"/>
    </source>
</evidence>
<evidence type="ECO:0000256" key="8">
    <source>
        <dbReference type="ARBA" id="ARBA00023012"/>
    </source>
</evidence>
<feature type="transmembrane region" description="Helical" evidence="9">
    <location>
        <begin position="118"/>
        <end position="138"/>
    </location>
</feature>
<feature type="transmembrane region" description="Helical" evidence="9">
    <location>
        <begin position="32"/>
        <end position="50"/>
    </location>
</feature>
<name>A0A6L9SGW0_9ACTN</name>
<proteinExistence type="predicted"/>
<evidence type="ECO:0000256" key="5">
    <source>
        <dbReference type="ARBA" id="ARBA00022741"/>
    </source>
</evidence>
<dbReference type="InterPro" id="IPR050482">
    <property type="entry name" value="Sensor_HK_TwoCompSys"/>
</dbReference>
<comment type="caution">
    <text evidence="12">The sequence shown here is derived from an EMBL/GenBank/DDBJ whole genome shotgun (WGS) entry which is preliminary data.</text>
</comment>
<keyword evidence="4" id="KW-0808">Transferase</keyword>
<reference evidence="12 13" key="1">
    <citation type="submission" date="2020-02" db="EMBL/GenBank/DDBJ databases">
        <authorList>
            <person name="Li X.-J."/>
            <person name="Han X.-M."/>
        </authorList>
    </citation>
    <scope>NUCLEOTIDE SEQUENCE [LARGE SCALE GENOMIC DNA]</scope>
    <source>
        <strain evidence="12 13">CCTCC AB 2017055</strain>
    </source>
</reference>
<sequence>MSVAELPGLLPGLLRYDADTGPRPARRTPRDWLVDVVLFLLAIGIGLTAFDQGGGAAAREEVQLADLAAGATACLALWWRRRWPTALAVAIAPLSIVASSAGGAAVVMMFTVAVHRRFAVTMAVAALHMVSGSLYYLVYPDPELSLRASIVAGVLLVTAVTAWGLFVRARRQLVLSLRERAQQAESEAALRVEQARHLERERIAREMHDVLAHRISLLSVHAGALEYRPGAPGHEIAAAASVIRSSAHQALQDLRDVIGVLRTQPVTDADPEGPQPTLDDLPALVEESRQAGMRITFDDRRDDDAPAPPATIARCAYRVVQEGLTNAHKHASGSAVRVTLEGNPVDGLCVEVWNRMPVSRMGAQSEIPGAGTGLIGLAERLALADGRFEHGRTPDGDFRIRAWLPWPA</sequence>
<dbReference type="Proteomes" id="UP000475214">
    <property type="component" value="Unassembled WGS sequence"/>
</dbReference>
<dbReference type="Gene3D" id="1.20.5.1930">
    <property type="match status" value="1"/>
</dbReference>
<keyword evidence="7" id="KW-0067">ATP-binding</keyword>
<dbReference type="Pfam" id="PF23539">
    <property type="entry name" value="DUF7134"/>
    <property type="match status" value="1"/>
</dbReference>
<gene>
    <name evidence="12" type="ORF">G1H10_31125</name>
</gene>
<evidence type="ECO:0000256" key="9">
    <source>
        <dbReference type="SAM" id="Phobius"/>
    </source>
</evidence>
<feature type="domain" description="DUF7134" evidence="11">
    <location>
        <begin position="30"/>
        <end position="171"/>
    </location>
</feature>
<accession>A0A6L9SGW0</accession>
<keyword evidence="13" id="KW-1185">Reference proteome</keyword>
<feature type="transmembrane region" description="Helical" evidence="9">
    <location>
        <begin position="62"/>
        <end position="79"/>
    </location>
</feature>
<dbReference type="CDD" id="cd16917">
    <property type="entry name" value="HATPase_UhpB-NarQ-NarX-like"/>
    <property type="match status" value="1"/>
</dbReference>
<organism evidence="12 13">
    <name type="scientific">Phytoactinopolyspora halotolerans</name>
    <dbReference type="NCBI Taxonomy" id="1981512"/>
    <lineage>
        <taxon>Bacteria</taxon>
        <taxon>Bacillati</taxon>
        <taxon>Actinomycetota</taxon>
        <taxon>Actinomycetes</taxon>
        <taxon>Jiangellales</taxon>
        <taxon>Jiangellaceae</taxon>
        <taxon>Phytoactinopolyspora</taxon>
    </lineage>
</organism>
<dbReference type="EC" id="2.7.13.3" evidence="2"/>
<dbReference type="Gene3D" id="3.30.565.10">
    <property type="entry name" value="Histidine kinase-like ATPase, C-terminal domain"/>
    <property type="match status" value="1"/>
</dbReference>
<keyword evidence="9" id="KW-0812">Transmembrane</keyword>
<evidence type="ECO:0000256" key="7">
    <source>
        <dbReference type="ARBA" id="ARBA00022840"/>
    </source>
</evidence>
<dbReference type="EMBL" id="JAAGOA010000038">
    <property type="protein sequence ID" value="NEE04625.1"/>
    <property type="molecule type" value="Genomic_DNA"/>
</dbReference>